<dbReference type="InterPro" id="IPR006179">
    <property type="entry name" value="5_nucleotidase/apyrase"/>
</dbReference>
<dbReference type="PIRSF" id="PIRSF036361">
    <property type="entry name" value="YunD"/>
    <property type="match status" value="1"/>
</dbReference>
<name>A0A1L3MNF0_9BACI</name>
<dbReference type="Gene3D" id="3.90.780.10">
    <property type="entry name" value="5'-Nucleotidase, C-terminal domain"/>
    <property type="match status" value="1"/>
</dbReference>
<dbReference type="EMBL" id="CP016020">
    <property type="protein sequence ID" value="APH03794.1"/>
    <property type="molecule type" value="Genomic_DNA"/>
</dbReference>
<dbReference type="PANTHER" id="PTHR11575">
    <property type="entry name" value="5'-NUCLEOTIDASE-RELATED"/>
    <property type="match status" value="1"/>
</dbReference>
<dbReference type="SUPFAM" id="SSF55816">
    <property type="entry name" value="5'-nucleotidase (syn. UDP-sugar hydrolase), C-terminal domain"/>
    <property type="match status" value="1"/>
</dbReference>
<evidence type="ECO:0000313" key="6">
    <source>
        <dbReference type="Proteomes" id="UP000181936"/>
    </source>
</evidence>
<dbReference type="GO" id="GO:0008253">
    <property type="term" value="F:5'-nucleotidase activity"/>
    <property type="evidence" value="ECO:0007669"/>
    <property type="project" value="TreeGrafter"/>
</dbReference>
<dbReference type="GO" id="GO:0008768">
    <property type="term" value="F:UDP-sugar diphosphatase activity"/>
    <property type="evidence" value="ECO:0007669"/>
    <property type="project" value="TreeGrafter"/>
</dbReference>
<dbReference type="PANTHER" id="PTHR11575:SF23">
    <property type="entry name" value="5-NUCLEOTIDASE FAMILY PROTEIN"/>
    <property type="match status" value="1"/>
</dbReference>
<dbReference type="KEGG" id="bwh:A9C19_02915"/>
<dbReference type="GO" id="GO:0030288">
    <property type="term" value="C:outer membrane-bounded periplasmic space"/>
    <property type="evidence" value="ECO:0007669"/>
    <property type="project" value="TreeGrafter"/>
</dbReference>
<feature type="domain" description="5'-Nucleotidase C-terminal" evidence="4">
    <location>
        <begin position="292"/>
        <end position="428"/>
    </location>
</feature>
<dbReference type="CDD" id="cd00845">
    <property type="entry name" value="MPP_UshA_N_like"/>
    <property type="match status" value="1"/>
</dbReference>
<dbReference type="PRINTS" id="PR01607">
    <property type="entry name" value="APYRASEFAMLY"/>
</dbReference>
<dbReference type="Proteomes" id="UP000181936">
    <property type="component" value="Chromosome"/>
</dbReference>
<dbReference type="Pfam" id="PF02872">
    <property type="entry name" value="5_nucleotid_C"/>
    <property type="match status" value="1"/>
</dbReference>
<evidence type="ECO:0000256" key="2">
    <source>
        <dbReference type="RuleBase" id="RU362119"/>
    </source>
</evidence>
<sequence length="467" mass="53182">MLKTVHLYHTNDLHSHFENWPKIAHYVNEQRALHHQNKEEMILVDIGDHADRFHPITEATKGQVNVELLNQLNYDAVTIGNNEGITFSHEDLNMLYKEAKFPVIASNLYTEMGEHPEWIVPYHFITLEDGLKIALLGVTVFYEKFYELLGWRIKDPFQSLVETVNKVKEEADVIILLSHLGISDDEIIAKEFPDIDIIVGGHTHHVLQDGVVIGHSLVAGAGKYGQYVGKVTLTIDTIENKLVDKAATLLKIHDHQESCKETETFLLDAQLKSEEILSQKVAELKEEFVVDWFDDSNFPQLLVKAVNEWCKGEVAMLNAGLLLESLPKGPVTKKDLHRICPHPINPCKVYLKGDVLKEVIIQARTEKMEHLKLKGLGFRGKVMGRMVFDGIEVETDYLKDGHKLLTKIHINGRELDPERTYAVATIDMFTLGPIYPEISHAKKKEFFMPELLRDVLAWKLGKIPSQI</sequence>
<organism evidence="5 6">
    <name type="scientific">Bacillus weihaiensis</name>
    <dbReference type="NCBI Taxonomy" id="1547283"/>
    <lineage>
        <taxon>Bacteria</taxon>
        <taxon>Bacillati</taxon>
        <taxon>Bacillota</taxon>
        <taxon>Bacilli</taxon>
        <taxon>Bacillales</taxon>
        <taxon>Bacillaceae</taxon>
        <taxon>Bacillus</taxon>
    </lineage>
</organism>
<dbReference type="GO" id="GO:0009166">
    <property type="term" value="P:nucleotide catabolic process"/>
    <property type="evidence" value="ECO:0007669"/>
    <property type="project" value="InterPro"/>
</dbReference>
<evidence type="ECO:0000259" key="3">
    <source>
        <dbReference type="Pfam" id="PF00149"/>
    </source>
</evidence>
<keyword evidence="6" id="KW-1185">Reference proteome</keyword>
<comment type="similarity">
    <text evidence="2">Belongs to the 5'-nucleotidase family.</text>
</comment>
<dbReference type="InterPro" id="IPR008334">
    <property type="entry name" value="5'-Nucleotdase_C"/>
</dbReference>
<dbReference type="Pfam" id="PF00149">
    <property type="entry name" value="Metallophos"/>
    <property type="match status" value="1"/>
</dbReference>
<proteinExistence type="inferred from homology"/>
<dbReference type="GO" id="GO:0000166">
    <property type="term" value="F:nucleotide binding"/>
    <property type="evidence" value="ECO:0007669"/>
    <property type="project" value="UniProtKB-KW"/>
</dbReference>
<dbReference type="InterPro" id="IPR036907">
    <property type="entry name" value="5'-Nucleotdase_C_sf"/>
</dbReference>
<keyword evidence="1" id="KW-0732">Signal</keyword>
<dbReference type="InterPro" id="IPR029052">
    <property type="entry name" value="Metallo-depent_PP-like"/>
</dbReference>
<dbReference type="InterPro" id="IPR011240">
    <property type="entry name" value="Pesterase_YunD"/>
</dbReference>
<evidence type="ECO:0000259" key="4">
    <source>
        <dbReference type="Pfam" id="PF02872"/>
    </source>
</evidence>
<gene>
    <name evidence="5" type="ORF">A9C19_02915</name>
</gene>
<evidence type="ECO:0000313" key="5">
    <source>
        <dbReference type="EMBL" id="APH03794.1"/>
    </source>
</evidence>
<dbReference type="Gene3D" id="3.60.21.10">
    <property type="match status" value="1"/>
</dbReference>
<accession>A0A1L3MNF0</accession>
<dbReference type="STRING" id="1547283.A9C19_02915"/>
<reference evidence="5 6" key="1">
    <citation type="journal article" date="2016" name="Sci. Rep.">
        <title>Complete genome sequence and transcriptomic analysis of a novel marine strain Bacillus weihaiensis reveals the mechanism of brown algae degradation.</title>
        <authorList>
            <person name="Zhu Y."/>
            <person name="Chen P."/>
            <person name="Bao Y."/>
            <person name="Men Y."/>
            <person name="Zeng Y."/>
            <person name="Yang J."/>
            <person name="Sun J."/>
            <person name="Sun Y."/>
        </authorList>
    </citation>
    <scope>NUCLEOTIDE SEQUENCE [LARGE SCALE GENOMIC DNA]</scope>
    <source>
        <strain evidence="5 6">Alg07</strain>
    </source>
</reference>
<dbReference type="SUPFAM" id="SSF56300">
    <property type="entry name" value="Metallo-dependent phosphatases"/>
    <property type="match status" value="1"/>
</dbReference>
<keyword evidence="2" id="KW-0547">Nucleotide-binding</keyword>
<keyword evidence="2" id="KW-0378">Hydrolase</keyword>
<dbReference type="RefSeq" id="WP_072578584.1">
    <property type="nucleotide sequence ID" value="NZ_CP016020.1"/>
</dbReference>
<dbReference type="OrthoDB" id="9793179at2"/>
<evidence type="ECO:0000256" key="1">
    <source>
        <dbReference type="ARBA" id="ARBA00022729"/>
    </source>
</evidence>
<protein>
    <submittedName>
        <fullName evidence="5">Bifunctional metallophosphatase/5'-nucleotidase</fullName>
    </submittedName>
</protein>
<dbReference type="AlphaFoldDB" id="A0A1L3MNF0"/>
<dbReference type="InterPro" id="IPR004843">
    <property type="entry name" value="Calcineurin-like_PHP"/>
</dbReference>
<feature type="domain" description="Calcineurin-like phosphoesterase" evidence="3">
    <location>
        <begin position="7"/>
        <end position="205"/>
    </location>
</feature>